<evidence type="ECO:0000259" key="6">
    <source>
        <dbReference type="Pfam" id="PF00520"/>
    </source>
</evidence>
<dbReference type="GO" id="GO:0005249">
    <property type="term" value="F:voltage-gated potassium channel activity"/>
    <property type="evidence" value="ECO:0007669"/>
    <property type="project" value="InterPro"/>
</dbReference>
<feature type="transmembrane region" description="Helical" evidence="5">
    <location>
        <begin position="47"/>
        <end position="65"/>
    </location>
</feature>
<dbReference type="Gene3D" id="1.20.120.350">
    <property type="entry name" value="Voltage-gated potassium channels. Chain C"/>
    <property type="match status" value="1"/>
</dbReference>
<dbReference type="PRINTS" id="PR01459">
    <property type="entry name" value="KCNQCHANNEL"/>
</dbReference>
<dbReference type="GO" id="GO:0008076">
    <property type="term" value="C:voltage-gated potassium channel complex"/>
    <property type="evidence" value="ECO:0007669"/>
    <property type="project" value="TreeGrafter"/>
</dbReference>
<evidence type="ECO:0000256" key="3">
    <source>
        <dbReference type="ARBA" id="ARBA00022989"/>
    </source>
</evidence>
<evidence type="ECO:0000313" key="8">
    <source>
        <dbReference type="Proteomes" id="UP000822476"/>
    </source>
</evidence>
<dbReference type="InterPro" id="IPR003937">
    <property type="entry name" value="K_chnl_volt-dep_KCNQ"/>
</dbReference>
<protein>
    <recommendedName>
        <fullName evidence="6">Ion transport domain-containing protein</fullName>
    </recommendedName>
</protein>
<dbReference type="EMBL" id="JTDE01000353">
    <property type="protein sequence ID" value="KAF7261506.1"/>
    <property type="molecule type" value="Genomic_DNA"/>
</dbReference>
<sequence length="125" mass="14717">MRYVTRFQEMFMLFWFFAEYCIRVWSAGCRSRYQTCRGRLRFMHRPFCLVDATVIVASIVVLSLGTDSQRFAASPLRGLRFFQILRMIRMDRRGGSWKLLASVVWAHRQVSGANRTYCYGITPVL</sequence>
<dbReference type="Proteomes" id="UP000822476">
    <property type="component" value="Unassembled WGS sequence"/>
</dbReference>
<evidence type="ECO:0000313" key="7">
    <source>
        <dbReference type="EMBL" id="KAF7261506.1"/>
    </source>
</evidence>
<evidence type="ECO:0000256" key="2">
    <source>
        <dbReference type="ARBA" id="ARBA00022692"/>
    </source>
</evidence>
<comment type="caution">
    <text evidence="7">The sequence shown here is derived from an EMBL/GenBank/DDBJ whole genome shotgun (WGS) entry which is preliminary data.</text>
</comment>
<dbReference type="InterPro" id="IPR005821">
    <property type="entry name" value="Ion_trans_dom"/>
</dbReference>
<dbReference type="Pfam" id="PF00520">
    <property type="entry name" value="Ion_trans"/>
    <property type="match status" value="1"/>
</dbReference>
<feature type="domain" description="Ion transport" evidence="6">
    <location>
        <begin position="8"/>
        <end position="103"/>
    </location>
</feature>
<reference evidence="7" key="1">
    <citation type="submission" date="2019-07" db="EMBL/GenBank/DDBJ databases">
        <title>Annotation for the trematode Paragonimus miyazaki's.</title>
        <authorList>
            <person name="Choi Y.-J."/>
        </authorList>
    </citation>
    <scope>NUCLEOTIDE SEQUENCE</scope>
    <source>
        <strain evidence="7">Japan</strain>
    </source>
</reference>
<keyword evidence="3 5" id="KW-1133">Transmembrane helix</keyword>
<evidence type="ECO:0000256" key="4">
    <source>
        <dbReference type="ARBA" id="ARBA00023136"/>
    </source>
</evidence>
<keyword evidence="2 5" id="KW-0812">Transmembrane</keyword>
<evidence type="ECO:0000256" key="1">
    <source>
        <dbReference type="ARBA" id="ARBA00004141"/>
    </source>
</evidence>
<proteinExistence type="predicted"/>
<keyword evidence="8" id="KW-1185">Reference proteome</keyword>
<dbReference type="OrthoDB" id="8879391at2759"/>
<accession>A0A8S9Z7J9</accession>
<evidence type="ECO:0000256" key="5">
    <source>
        <dbReference type="SAM" id="Phobius"/>
    </source>
</evidence>
<organism evidence="7 8">
    <name type="scientific">Paragonimus skrjabini miyazakii</name>
    <dbReference type="NCBI Taxonomy" id="59628"/>
    <lineage>
        <taxon>Eukaryota</taxon>
        <taxon>Metazoa</taxon>
        <taxon>Spiralia</taxon>
        <taxon>Lophotrochozoa</taxon>
        <taxon>Platyhelminthes</taxon>
        <taxon>Trematoda</taxon>
        <taxon>Digenea</taxon>
        <taxon>Plagiorchiida</taxon>
        <taxon>Troglotremata</taxon>
        <taxon>Troglotrematidae</taxon>
        <taxon>Paragonimus</taxon>
    </lineage>
</organism>
<gene>
    <name evidence="7" type="ORF">EG68_01263</name>
</gene>
<name>A0A8S9Z7J9_9TREM</name>
<keyword evidence="4 5" id="KW-0472">Membrane</keyword>
<dbReference type="PANTHER" id="PTHR47735:SF9">
    <property type="entry name" value="POTASSIUM VOLTAGE-GATED CHANNEL SUBFAMILY KQT MEMBER 4-LIKE ISOFORM X1"/>
    <property type="match status" value="1"/>
</dbReference>
<dbReference type="SUPFAM" id="SSF81324">
    <property type="entry name" value="Voltage-gated potassium channels"/>
    <property type="match status" value="1"/>
</dbReference>
<dbReference type="AlphaFoldDB" id="A0A8S9Z7J9"/>
<dbReference type="InterPro" id="IPR027359">
    <property type="entry name" value="Volt_channel_dom_sf"/>
</dbReference>
<dbReference type="PANTHER" id="PTHR47735">
    <property type="entry name" value="POTASSIUM VOLTAGE-GATED CHANNEL SUBFAMILY KQT MEMBER 4"/>
    <property type="match status" value="1"/>
</dbReference>
<feature type="transmembrane region" description="Helical" evidence="5">
    <location>
        <begin position="6"/>
        <end position="26"/>
    </location>
</feature>
<comment type="subcellular location">
    <subcellularLocation>
        <location evidence="1">Membrane</location>
        <topology evidence="1">Multi-pass membrane protein</topology>
    </subcellularLocation>
</comment>